<dbReference type="AlphaFoldDB" id="A0A974PFG7"/>
<gene>
    <name evidence="3" type="ORF">JI735_10415</name>
</gene>
<proteinExistence type="predicted"/>
<dbReference type="PANTHER" id="PTHR30204">
    <property type="entry name" value="REDOX-CYCLING DRUG-SENSING TRANSCRIPTIONAL ACTIVATOR SOXR"/>
    <property type="match status" value="1"/>
</dbReference>
<dbReference type="RefSeq" id="WP_039832323.1">
    <property type="nucleotide sequence ID" value="NZ_CP068595.1"/>
</dbReference>
<evidence type="ECO:0000256" key="1">
    <source>
        <dbReference type="ARBA" id="ARBA00023125"/>
    </source>
</evidence>
<dbReference type="GO" id="GO:0003700">
    <property type="term" value="F:DNA-binding transcription factor activity"/>
    <property type="evidence" value="ECO:0007669"/>
    <property type="project" value="InterPro"/>
</dbReference>
<dbReference type="GO" id="GO:0003677">
    <property type="term" value="F:DNA binding"/>
    <property type="evidence" value="ECO:0007669"/>
    <property type="project" value="UniProtKB-KW"/>
</dbReference>
<sequence>MSHKQHYTIGQIAKETNLSIHTLRYYEKEGIVPFVKRNDSGLRVYEDEHIEWFKFICCLRQTGMSIAQLKEFAALSLEGDGTIDERIHLLGQQRSAIESQVDTLMSYIEMINFKINMYANQKAEQAD</sequence>
<dbReference type="Proteomes" id="UP000595841">
    <property type="component" value="Chromosome"/>
</dbReference>
<dbReference type="SMART" id="SM00422">
    <property type="entry name" value="HTH_MERR"/>
    <property type="match status" value="1"/>
</dbReference>
<dbReference type="InterPro" id="IPR000551">
    <property type="entry name" value="MerR-type_HTH_dom"/>
</dbReference>
<dbReference type="PROSITE" id="PS00552">
    <property type="entry name" value="HTH_MERR_1"/>
    <property type="match status" value="1"/>
</dbReference>
<dbReference type="Gene3D" id="1.10.1660.10">
    <property type="match status" value="1"/>
</dbReference>
<dbReference type="PANTHER" id="PTHR30204:SF82">
    <property type="entry name" value="TRANSCRIPTIONAL REGULATOR, MERR FAMILY"/>
    <property type="match status" value="1"/>
</dbReference>
<reference evidence="3 4" key="1">
    <citation type="submission" date="2021-01" db="EMBL/GenBank/DDBJ databases">
        <title>Whole genome sequence of Paenibacillus sonchi LMG 24727 for comparative genomics.</title>
        <authorList>
            <person name="Lee G."/>
            <person name="Kim M.-J."/>
            <person name="Lim K."/>
            <person name="Shin J.-H."/>
        </authorList>
    </citation>
    <scope>NUCLEOTIDE SEQUENCE [LARGE SCALE GENOMIC DNA]</scope>
    <source>
        <strain evidence="3 4">LMG 24727</strain>
    </source>
</reference>
<keyword evidence="1" id="KW-0238">DNA-binding</keyword>
<dbReference type="KEGG" id="pson:JI735_10415"/>
<evidence type="ECO:0000313" key="3">
    <source>
        <dbReference type="EMBL" id="QQZ62895.1"/>
    </source>
</evidence>
<protein>
    <submittedName>
        <fullName evidence="3">MerR family transcriptional regulator</fullName>
    </submittedName>
</protein>
<name>A0A974PFG7_9BACL</name>
<feature type="domain" description="HTH merR-type" evidence="2">
    <location>
        <begin position="6"/>
        <end position="75"/>
    </location>
</feature>
<evidence type="ECO:0000313" key="4">
    <source>
        <dbReference type="Proteomes" id="UP000595841"/>
    </source>
</evidence>
<dbReference type="EMBL" id="CP068595">
    <property type="protein sequence ID" value="QQZ62895.1"/>
    <property type="molecule type" value="Genomic_DNA"/>
</dbReference>
<dbReference type="SUPFAM" id="SSF46955">
    <property type="entry name" value="Putative DNA-binding domain"/>
    <property type="match status" value="1"/>
</dbReference>
<accession>A0A974PFG7</accession>
<dbReference type="Pfam" id="PF13411">
    <property type="entry name" value="MerR_1"/>
    <property type="match status" value="1"/>
</dbReference>
<dbReference type="CDD" id="cd01109">
    <property type="entry name" value="HTH_YyaN"/>
    <property type="match status" value="1"/>
</dbReference>
<organism evidence="3 4">
    <name type="scientific">Paenibacillus sonchi</name>
    <dbReference type="NCBI Taxonomy" id="373687"/>
    <lineage>
        <taxon>Bacteria</taxon>
        <taxon>Bacillati</taxon>
        <taxon>Bacillota</taxon>
        <taxon>Bacilli</taxon>
        <taxon>Bacillales</taxon>
        <taxon>Paenibacillaceae</taxon>
        <taxon>Paenibacillus</taxon>
        <taxon>Paenibacillus sonchi group</taxon>
    </lineage>
</organism>
<dbReference type="PROSITE" id="PS50937">
    <property type="entry name" value="HTH_MERR_2"/>
    <property type="match status" value="1"/>
</dbReference>
<keyword evidence="4" id="KW-1185">Reference proteome</keyword>
<dbReference type="PRINTS" id="PR00040">
    <property type="entry name" value="HTHMERR"/>
</dbReference>
<evidence type="ECO:0000259" key="2">
    <source>
        <dbReference type="PROSITE" id="PS50937"/>
    </source>
</evidence>
<dbReference type="InterPro" id="IPR009061">
    <property type="entry name" value="DNA-bd_dom_put_sf"/>
</dbReference>
<dbReference type="InterPro" id="IPR047057">
    <property type="entry name" value="MerR_fam"/>
</dbReference>